<accession>A0A9W6JSA6</accession>
<proteinExistence type="predicted"/>
<reference evidence="2" key="2">
    <citation type="submission" date="2023-01" db="EMBL/GenBank/DDBJ databases">
        <authorList>
            <person name="Sun Q."/>
            <person name="Evtushenko L."/>
        </authorList>
    </citation>
    <scope>NUCLEOTIDE SEQUENCE</scope>
    <source>
        <strain evidence="2">VKM B-2748</strain>
    </source>
</reference>
<dbReference type="InterPro" id="IPR009273">
    <property type="entry name" value="DUF930"/>
</dbReference>
<reference evidence="2" key="1">
    <citation type="journal article" date="2014" name="Int. J. Syst. Evol. Microbiol.">
        <title>Complete genome sequence of Corynebacterium casei LMG S-19264T (=DSM 44701T), isolated from a smear-ripened cheese.</title>
        <authorList>
            <consortium name="US DOE Joint Genome Institute (JGI-PGF)"/>
            <person name="Walter F."/>
            <person name="Albersmeier A."/>
            <person name="Kalinowski J."/>
            <person name="Ruckert C."/>
        </authorList>
    </citation>
    <scope>NUCLEOTIDE SEQUENCE</scope>
    <source>
        <strain evidence="2">VKM B-2748</strain>
    </source>
</reference>
<feature type="transmembrane region" description="Helical" evidence="1">
    <location>
        <begin position="27"/>
        <end position="50"/>
    </location>
</feature>
<evidence type="ECO:0000313" key="2">
    <source>
        <dbReference type="EMBL" id="GLK81513.1"/>
    </source>
</evidence>
<keyword evidence="1" id="KW-0812">Transmembrane</keyword>
<evidence type="ECO:0000256" key="1">
    <source>
        <dbReference type="SAM" id="Phobius"/>
    </source>
</evidence>
<dbReference type="Pfam" id="PF06059">
    <property type="entry name" value="DUF930"/>
    <property type="match status" value="1"/>
</dbReference>
<protein>
    <recommendedName>
        <fullName evidence="4">DUF930 domain-containing protein</fullName>
    </recommendedName>
</protein>
<comment type="caution">
    <text evidence="2">The sequence shown here is derived from an EMBL/GenBank/DDBJ whole genome shotgun (WGS) entry which is preliminary data.</text>
</comment>
<keyword evidence="3" id="KW-1185">Reference proteome</keyword>
<keyword evidence="1" id="KW-1133">Transmembrane helix</keyword>
<sequence>MSIERFGCYPDGSSDRYECSNRMRTRVSLAAAGALAYSLVASVPAYAFSYDRRTEAALRKLEPETRFNQVCDLAAMEKIRKNEPELKPDRMAIDALAEPERKGDTLSGTGAAVRAGGVWRRLAFTCSATPDRMTVTALRYTLGAPIPEQDWERYGLWR</sequence>
<organism evidence="2 3">
    <name type="scientific">Methylopila turkensis</name>
    <dbReference type="NCBI Taxonomy" id="1437816"/>
    <lineage>
        <taxon>Bacteria</taxon>
        <taxon>Pseudomonadati</taxon>
        <taxon>Pseudomonadota</taxon>
        <taxon>Alphaproteobacteria</taxon>
        <taxon>Hyphomicrobiales</taxon>
        <taxon>Methylopilaceae</taxon>
        <taxon>Methylopila</taxon>
    </lineage>
</organism>
<dbReference type="Proteomes" id="UP001143309">
    <property type="component" value="Unassembled WGS sequence"/>
</dbReference>
<keyword evidence="1" id="KW-0472">Membrane</keyword>
<gene>
    <name evidence="2" type="ORF">GCM10008174_32540</name>
</gene>
<dbReference type="AlphaFoldDB" id="A0A9W6JSA6"/>
<evidence type="ECO:0008006" key="4">
    <source>
        <dbReference type="Google" id="ProtNLM"/>
    </source>
</evidence>
<evidence type="ECO:0000313" key="3">
    <source>
        <dbReference type="Proteomes" id="UP001143309"/>
    </source>
</evidence>
<dbReference type="EMBL" id="BSFL01000003">
    <property type="protein sequence ID" value="GLK81513.1"/>
    <property type="molecule type" value="Genomic_DNA"/>
</dbReference>
<name>A0A9W6JSA6_9HYPH</name>